<comment type="caution">
    <text evidence="1">The sequence shown here is derived from an EMBL/GenBank/DDBJ whole genome shotgun (WGS) entry which is preliminary data.</text>
</comment>
<dbReference type="EMBL" id="JACBYR010000001">
    <property type="protein sequence ID" value="NYE83755.1"/>
    <property type="molecule type" value="Genomic_DNA"/>
</dbReference>
<proteinExistence type="predicted"/>
<evidence type="ECO:0000313" key="2">
    <source>
        <dbReference type="Proteomes" id="UP000542125"/>
    </source>
</evidence>
<dbReference type="RefSeq" id="WP_179587530.1">
    <property type="nucleotide sequence ID" value="NZ_JACBYR010000001.1"/>
</dbReference>
<organism evidence="1 2">
    <name type="scientific">Pigmentiphaga litoralis</name>
    <dbReference type="NCBI Taxonomy" id="516702"/>
    <lineage>
        <taxon>Bacteria</taxon>
        <taxon>Pseudomonadati</taxon>
        <taxon>Pseudomonadota</taxon>
        <taxon>Betaproteobacteria</taxon>
        <taxon>Burkholderiales</taxon>
        <taxon>Alcaligenaceae</taxon>
        <taxon>Pigmentiphaga</taxon>
    </lineage>
</organism>
<evidence type="ECO:0000313" key="1">
    <source>
        <dbReference type="EMBL" id="NYE83755.1"/>
    </source>
</evidence>
<accession>A0A7Y9IVT5</accession>
<reference evidence="1 2" key="1">
    <citation type="submission" date="2020-07" db="EMBL/GenBank/DDBJ databases">
        <title>Genomic Encyclopedia of Type Strains, Phase IV (KMG-V): Genome sequencing to study the core and pangenomes of soil and plant-associated prokaryotes.</title>
        <authorList>
            <person name="Whitman W."/>
        </authorList>
    </citation>
    <scope>NUCLEOTIDE SEQUENCE [LARGE SCALE GENOMIC DNA]</scope>
    <source>
        <strain evidence="1 2">SAS40</strain>
    </source>
</reference>
<name>A0A7Y9IVT5_9BURK</name>
<dbReference type="AlphaFoldDB" id="A0A7Y9IVT5"/>
<protein>
    <submittedName>
        <fullName evidence="1">Uncharacterized protein</fullName>
    </submittedName>
</protein>
<gene>
    <name evidence="1" type="ORF">FHW18_003026</name>
</gene>
<dbReference type="Proteomes" id="UP000542125">
    <property type="component" value="Unassembled WGS sequence"/>
</dbReference>
<sequence>MENRQLNALRTWASSSHQFFEAFSQARDAGFDATTCAAYRDAARQVDAAKQELDAIVALLEQHAS</sequence>
<keyword evidence="2" id="KW-1185">Reference proteome</keyword>